<organism evidence="16 17">
    <name type="scientific">Megalodesulfovibrio gigas (strain ATCC 19364 / DSM 1382 / NCIMB 9332 / VKM B-1759)</name>
    <name type="common">Desulfovibrio gigas</name>
    <dbReference type="NCBI Taxonomy" id="1121448"/>
    <lineage>
        <taxon>Bacteria</taxon>
        <taxon>Pseudomonadati</taxon>
        <taxon>Thermodesulfobacteriota</taxon>
        <taxon>Desulfovibrionia</taxon>
        <taxon>Desulfovibrionales</taxon>
        <taxon>Desulfovibrionaceae</taxon>
        <taxon>Megalodesulfovibrio</taxon>
    </lineage>
</organism>
<reference evidence="17" key="2">
    <citation type="submission" date="2013-07" db="EMBL/GenBank/DDBJ databases">
        <authorList>
            <person name="Morais-Silva F.O."/>
            <person name="Rezende A.M."/>
            <person name="Pimentel C."/>
            <person name="Resende D.M."/>
            <person name="Santos C.I."/>
            <person name="Clemente C."/>
            <person name="de Oliveira L.M."/>
            <person name="da Silva S.M."/>
            <person name="Costa D.A."/>
            <person name="Varela-Raposo A."/>
            <person name="Horacio E.C.A."/>
            <person name="Matos M."/>
            <person name="Flores O."/>
            <person name="Ruiz J.C."/>
            <person name="Rodrigues-Pousada C."/>
        </authorList>
    </citation>
    <scope>NUCLEOTIDE SEQUENCE [LARGE SCALE GENOMIC DNA]</scope>
    <source>
        <strain evidence="17">ATCC 19364 / DSM 1382 / NCIMB 9332 / VKM B-1759</strain>
    </source>
</reference>
<dbReference type="PATRIC" id="fig|1121448.10.peg.1441"/>
<dbReference type="HOGENOM" id="CLU_033172_2_1_7"/>
<dbReference type="EMBL" id="CP006585">
    <property type="protein sequence ID" value="AGW13288.1"/>
    <property type="molecule type" value="Genomic_DNA"/>
</dbReference>
<keyword evidence="9 13" id="KW-0093">Biotin biosynthesis</keyword>
<dbReference type="PIRSF" id="PIRSF001619">
    <property type="entry name" value="Biotin_synth"/>
    <property type="match status" value="1"/>
</dbReference>
<dbReference type="AlphaFoldDB" id="T2GAG9"/>
<keyword evidence="8 13" id="KW-0479">Metal-binding</keyword>
<dbReference type="CDD" id="cd01335">
    <property type="entry name" value="Radical_SAM"/>
    <property type="match status" value="1"/>
</dbReference>
<evidence type="ECO:0000256" key="7">
    <source>
        <dbReference type="ARBA" id="ARBA00022714"/>
    </source>
</evidence>
<dbReference type="GO" id="GO:0051537">
    <property type="term" value="F:2 iron, 2 sulfur cluster binding"/>
    <property type="evidence" value="ECO:0007669"/>
    <property type="project" value="UniProtKB-KW"/>
</dbReference>
<keyword evidence="7 13" id="KW-0001">2Fe-2S</keyword>
<accession>T2GAG9</accession>
<comment type="cofactor">
    <cofactor evidence="13 14">
        <name>[4Fe-4S] cluster</name>
        <dbReference type="ChEBI" id="CHEBI:49883"/>
    </cofactor>
    <text evidence="13 14">Binds 1 [4Fe-4S] cluster. The cluster is coordinated with 3 cysteines and an exchangeable S-adenosyl-L-methionine.</text>
</comment>
<evidence type="ECO:0000259" key="15">
    <source>
        <dbReference type="PROSITE" id="PS51918"/>
    </source>
</evidence>
<feature type="binding site" evidence="13 14">
    <location>
        <position position="278"/>
    </location>
    <ligand>
        <name>[2Fe-2S] cluster</name>
        <dbReference type="ChEBI" id="CHEBI:190135"/>
    </ligand>
</feature>
<feature type="binding site" evidence="13 14">
    <location>
        <position position="73"/>
    </location>
    <ligand>
        <name>[4Fe-4S] cluster</name>
        <dbReference type="ChEBI" id="CHEBI:49883"/>
        <note>4Fe-4S-S-AdoMet</note>
    </ligand>
</feature>
<dbReference type="SFLD" id="SFLDG01278">
    <property type="entry name" value="biotin_synthase_like"/>
    <property type="match status" value="1"/>
</dbReference>
<name>T2GAG9_MEGG1</name>
<keyword evidence="6 13" id="KW-0949">S-adenosyl-L-methionine</keyword>
<keyword evidence="17" id="KW-1185">Reference proteome</keyword>
<dbReference type="KEGG" id="dgg:DGI_1444"/>
<evidence type="ECO:0000256" key="5">
    <source>
        <dbReference type="ARBA" id="ARBA00022679"/>
    </source>
</evidence>
<dbReference type="EC" id="2.8.1.6" evidence="3 13"/>
<dbReference type="Pfam" id="PF06968">
    <property type="entry name" value="BATS"/>
    <property type="match status" value="1"/>
</dbReference>
<keyword evidence="5 13" id="KW-0808">Transferase</keyword>
<comment type="function">
    <text evidence="13">Catalyzes the conversion of dethiobiotin (DTB) to biotin by the insertion of a sulfur atom into dethiobiotin via a radical-based mechanism.</text>
</comment>
<dbReference type="GO" id="GO:0009102">
    <property type="term" value="P:biotin biosynthetic process"/>
    <property type="evidence" value="ECO:0007669"/>
    <property type="project" value="UniProtKB-UniRule"/>
</dbReference>
<feature type="binding site" evidence="13 14">
    <location>
        <position position="208"/>
    </location>
    <ligand>
        <name>[2Fe-2S] cluster</name>
        <dbReference type="ChEBI" id="CHEBI:190135"/>
    </ligand>
</feature>
<comment type="similarity">
    <text evidence="2 13">Belongs to the radical SAM superfamily. Biotin synthase family.</text>
</comment>
<dbReference type="RefSeq" id="WP_021760091.1">
    <property type="nucleotide sequence ID" value="NC_022444.1"/>
</dbReference>
<dbReference type="InterPro" id="IPR010722">
    <property type="entry name" value="BATS_dom"/>
</dbReference>
<feature type="domain" description="Radical SAM core" evidence="15">
    <location>
        <begin position="56"/>
        <end position="283"/>
    </location>
</feature>
<dbReference type="SMART" id="SM00729">
    <property type="entry name" value="Elp3"/>
    <property type="match status" value="1"/>
</dbReference>
<dbReference type="GO" id="GO:0005506">
    <property type="term" value="F:iron ion binding"/>
    <property type="evidence" value="ECO:0007669"/>
    <property type="project" value="UniProtKB-UniRule"/>
</dbReference>
<keyword evidence="11 13" id="KW-0411">Iron-sulfur</keyword>
<dbReference type="GO" id="GO:0004076">
    <property type="term" value="F:biotin synthase activity"/>
    <property type="evidence" value="ECO:0007669"/>
    <property type="project" value="UniProtKB-UniRule"/>
</dbReference>
<dbReference type="SUPFAM" id="SSF102114">
    <property type="entry name" value="Radical SAM enzymes"/>
    <property type="match status" value="1"/>
</dbReference>
<dbReference type="STRING" id="1121448.DGI_1444"/>
<evidence type="ECO:0000256" key="4">
    <source>
        <dbReference type="ARBA" id="ARBA00022485"/>
    </source>
</evidence>
<dbReference type="SMART" id="SM00876">
    <property type="entry name" value="BATS"/>
    <property type="match status" value="1"/>
</dbReference>
<dbReference type="InterPro" id="IPR058240">
    <property type="entry name" value="rSAM_sf"/>
</dbReference>
<evidence type="ECO:0000313" key="16">
    <source>
        <dbReference type="EMBL" id="AGW13288.1"/>
    </source>
</evidence>
<evidence type="ECO:0000256" key="12">
    <source>
        <dbReference type="ARBA" id="ARBA00051157"/>
    </source>
</evidence>
<dbReference type="GO" id="GO:0051539">
    <property type="term" value="F:4 iron, 4 sulfur cluster binding"/>
    <property type="evidence" value="ECO:0007669"/>
    <property type="project" value="UniProtKB-KW"/>
</dbReference>
<evidence type="ECO:0000256" key="8">
    <source>
        <dbReference type="ARBA" id="ARBA00022723"/>
    </source>
</evidence>
<comment type="catalytic activity">
    <reaction evidence="12 13">
        <text>(4R,5S)-dethiobiotin + (sulfur carrier)-SH + 2 reduced [2Fe-2S]-[ferredoxin] + 2 S-adenosyl-L-methionine = (sulfur carrier)-H + biotin + 2 5'-deoxyadenosine + 2 L-methionine + 2 oxidized [2Fe-2S]-[ferredoxin]</text>
        <dbReference type="Rhea" id="RHEA:22060"/>
        <dbReference type="Rhea" id="RHEA-COMP:10000"/>
        <dbReference type="Rhea" id="RHEA-COMP:10001"/>
        <dbReference type="Rhea" id="RHEA-COMP:14737"/>
        <dbReference type="Rhea" id="RHEA-COMP:14739"/>
        <dbReference type="ChEBI" id="CHEBI:17319"/>
        <dbReference type="ChEBI" id="CHEBI:29917"/>
        <dbReference type="ChEBI" id="CHEBI:33737"/>
        <dbReference type="ChEBI" id="CHEBI:33738"/>
        <dbReference type="ChEBI" id="CHEBI:57586"/>
        <dbReference type="ChEBI" id="CHEBI:57844"/>
        <dbReference type="ChEBI" id="CHEBI:59789"/>
        <dbReference type="ChEBI" id="CHEBI:64428"/>
        <dbReference type="ChEBI" id="CHEBI:149473"/>
        <dbReference type="EC" id="2.8.1.6"/>
    </reaction>
</comment>
<dbReference type="SFLD" id="SFLDS00029">
    <property type="entry name" value="Radical_SAM"/>
    <property type="match status" value="1"/>
</dbReference>
<dbReference type="PROSITE" id="PS51918">
    <property type="entry name" value="RADICAL_SAM"/>
    <property type="match status" value="1"/>
</dbReference>
<dbReference type="InterPro" id="IPR007197">
    <property type="entry name" value="rSAM"/>
</dbReference>
<dbReference type="InterPro" id="IPR024177">
    <property type="entry name" value="Biotin_synthase"/>
</dbReference>
<evidence type="ECO:0000256" key="1">
    <source>
        <dbReference type="ARBA" id="ARBA00004942"/>
    </source>
</evidence>
<feature type="binding site" evidence="13 14">
    <location>
        <position position="77"/>
    </location>
    <ligand>
        <name>[4Fe-4S] cluster</name>
        <dbReference type="ChEBI" id="CHEBI:49883"/>
        <note>4Fe-4S-S-AdoMet</note>
    </ligand>
</feature>
<dbReference type="eggNOG" id="COG0502">
    <property type="taxonomic scope" value="Bacteria"/>
</dbReference>
<comment type="pathway">
    <text evidence="1 13">Cofactor biosynthesis; biotin biosynthesis; biotin from 7,8-diaminononanoate: step 2/2.</text>
</comment>
<dbReference type="PANTHER" id="PTHR22976">
    <property type="entry name" value="BIOTIN SYNTHASE"/>
    <property type="match status" value="1"/>
</dbReference>
<evidence type="ECO:0000256" key="9">
    <source>
        <dbReference type="ARBA" id="ARBA00022756"/>
    </source>
</evidence>
<dbReference type="HAMAP" id="MF_01694">
    <property type="entry name" value="BioB"/>
    <property type="match status" value="1"/>
</dbReference>
<comment type="cofactor">
    <cofactor evidence="14">
        <name>[2Fe-2S] cluster</name>
        <dbReference type="ChEBI" id="CHEBI:190135"/>
    </cofactor>
    <text evidence="14">Binds 1 [2Fe-2S] cluster. The cluster is coordinated with 3 cysteines and 1 arginine.</text>
</comment>
<comment type="cofactor">
    <cofactor evidence="13">
        <name>[2Fe-2S] cluster</name>
        <dbReference type="ChEBI" id="CHEBI:190135"/>
    </cofactor>
    <text evidence="13">Binds 1 [2Fe-2S] cluster. The cluster is coordinated with 3 cysteines and 1 arginine.</text>
</comment>
<dbReference type="Proteomes" id="UP000016587">
    <property type="component" value="Chromosome"/>
</dbReference>
<dbReference type="UniPathway" id="UPA00078">
    <property type="reaction ID" value="UER00162"/>
</dbReference>
<protein>
    <recommendedName>
        <fullName evidence="3 13">Biotin synthase</fullName>
        <ecNumber evidence="3 13">2.8.1.6</ecNumber>
    </recommendedName>
</protein>
<evidence type="ECO:0000256" key="13">
    <source>
        <dbReference type="HAMAP-Rule" id="MF_01694"/>
    </source>
</evidence>
<feature type="binding site" evidence="13 14">
    <location>
        <position position="80"/>
    </location>
    <ligand>
        <name>[4Fe-4S] cluster</name>
        <dbReference type="ChEBI" id="CHEBI:49883"/>
        <note>4Fe-4S-S-AdoMet</note>
    </ligand>
</feature>
<dbReference type="InterPro" id="IPR006638">
    <property type="entry name" value="Elp3/MiaA/NifB-like_rSAM"/>
</dbReference>
<dbReference type="NCBIfam" id="TIGR00433">
    <property type="entry name" value="bioB"/>
    <property type="match status" value="1"/>
</dbReference>
<keyword evidence="4 13" id="KW-0004">4Fe-4S</keyword>
<evidence type="ECO:0000256" key="2">
    <source>
        <dbReference type="ARBA" id="ARBA00010765"/>
    </source>
</evidence>
<dbReference type="PANTHER" id="PTHR22976:SF2">
    <property type="entry name" value="BIOTIN SYNTHASE, MITOCHONDRIAL"/>
    <property type="match status" value="1"/>
</dbReference>
<evidence type="ECO:0000256" key="11">
    <source>
        <dbReference type="ARBA" id="ARBA00023014"/>
    </source>
</evidence>
<dbReference type="Pfam" id="PF04055">
    <property type="entry name" value="Radical_SAM"/>
    <property type="match status" value="1"/>
</dbReference>
<evidence type="ECO:0000313" key="17">
    <source>
        <dbReference type="Proteomes" id="UP000016587"/>
    </source>
</evidence>
<comment type="caution">
    <text evidence="13">Lacks conserved residue(s) required for the propagation of feature annotation.</text>
</comment>
<evidence type="ECO:0000256" key="6">
    <source>
        <dbReference type="ARBA" id="ARBA00022691"/>
    </source>
</evidence>
<gene>
    <name evidence="13" type="primary">bioB</name>
    <name evidence="16" type="ORF">DGI_1444</name>
</gene>
<evidence type="ECO:0000256" key="14">
    <source>
        <dbReference type="PIRSR" id="PIRSR001619-1"/>
    </source>
</evidence>
<sequence length="348" mass="36944">MIIFPKDDRTADGLADLARQWLAKPWEEAAVLLLDAIPQQPEAVLALAGAVARLTRPLEISRCAIVSVRTGACSEDCAFCAQSAHHGADSPAHDFLDAETIAAAACRAREAGATRLGLVAAGRGFDPRELPAWQAGVRAVVQAGLACDVSPGIIDEAALRALREAGASMLHHNLEAARSFFPSLCTTHTWDDRARTIRAGHAAGLAVCAGGIFGLGESWAQRIELALALRELVVQSVPLNFLHPIPGTPMAHRPTLGKDEAAMIVACFRLLLPDAALRLCGGRHLCFPDVAARVQALEVGADGIMVGDFLTTSGSAAELDVQAAILADRRFDKRFYRRFGNFHPLGSA</sequence>
<dbReference type="Gene3D" id="3.20.20.70">
    <property type="entry name" value="Aldolase class I"/>
    <property type="match status" value="1"/>
</dbReference>
<dbReference type="InterPro" id="IPR013785">
    <property type="entry name" value="Aldolase_TIM"/>
</dbReference>
<dbReference type="SFLD" id="SFLDG01060">
    <property type="entry name" value="BATS_domain_containing"/>
    <property type="match status" value="1"/>
</dbReference>
<dbReference type="OrthoDB" id="9786826at2"/>
<evidence type="ECO:0000256" key="3">
    <source>
        <dbReference type="ARBA" id="ARBA00012236"/>
    </source>
</evidence>
<reference evidence="16 17" key="1">
    <citation type="journal article" date="2013" name="J. Bacteriol.">
        <title>Roles of HynAB and Ech, the only two hydrogenases found in the model sulfate reducer Desulfovibrio gigas.</title>
        <authorList>
            <person name="Morais-Silva F.O."/>
            <person name="Santos C.I."/>
            <person name="Rodrigues R."/>
            <person name="Pereira I.A."/>
            <person name="Rodrigues-Pousada C."/>
        </authorList>
    </citation>
    <scope>NUCLEOTIDE SEQUENCE [LARGE SCALE GENOMIC DNA]</scope>
    <source>
        <strain evidence="17">ATCC 19364 / DSM 1382 / NCIMB 9332 / VKM B-1759</strain>
    </source>
</reference>
<evidence type="ECO:0000256" key="10">
    <source>
        <dbReference type="ARBA" id="ARBA00023004"/>
    </source>
</evidence>
<proteinExistence type="inferred from homology"/>
<comment type="subunit">
    <text evidence="13">Homodimer.</text>
</comment>
<dbReference type="InterPro" id="IPR002684">
    <property type="entry name" value="Biotin_synth/BioAB"/>
</dbReference>
<keyword evidence="10 13" id="KW-0408">Iron</keyword>